<evidence type="ECO:0000256" key="7">
    <source>
        <dbReference type="ARBA" id="ARBA00023014"/>
    </source>
</evidence>
<evidence type="ECO:0000256" key="8">
    <source>
        <dbReference type="ARBA" id="ARBA00023157"/>
    </source>
</evidence>
<dbReference type="InterPro" id="IPR003828">
    <property type="entry name" value="QueH"/>
</dbReference>
<keyword evidence="7" id="KW-0411">Iron-sulfur</keyword>
<evidence type="ECO:0000256" key="6">
    <source>
        <dbReference type="ARBA" id="ARBA00023004"/>
    </source>
</evidence>
<evidence type="ECO:0000256" key="4">
    <source>
        <dbReference type="ARBA" id="ARBA00022785"/>
    </source>
</evidence>
<evidence type="ECO:0000256" key="9">
    <source>
        <dbReference type="ARBA" id="ARBA00023284"/>
    </source>
</evidence>
<keyword evidence="3" id="KW-0479">Metal-binding</keyword>
<dbReference type="HAMAP" id="MF_02089">
    <property type="entry name" value="QueH"/>
    <property type="match status" value="1"/>
</dbReference>
<sequence>MEELASRHQRPRLLLHSCCAPCNCYPMLFLSAYFDLTLYFNNSNIYPETEYRIRLDELEAYTDNFNQEHQTAIKIIVTAYDNINYNKRLEPLKDLPEQSERCWLCYSLRMDEAYAYAAANGFDYFTTVMTISRQKNSVKLNEIGIRLNAKYPSVKYLISDFKKHGGSDHSAQLAKELNLYRQQYCGCLYSYQQYQMKLEQKKGK</sequence>
<proteinExistence type="inferred from homology"/>
<dbReference type="GO" id="GO:0008616">
    <property type="term" value="P:tRNA queuosine(34) biosynthetic process"/>
    <property type="evidence" value="ECO:0007669"/>
    <property type="project" value="UniProtKB-KW"/>
</dbReference>
<keyword evidence="9" id="KW-0676">Redox-active center</keyword>
<keyword evidence="4" id="KW-0671">Queuosine biosynthesis</keyword>
<comment type="caution">
    <text evidence="10">The sequence shown here is derived from an EMBL/GenBank/DDBJ whole genome shotgun (WGS) entry which is preliminary data.</text>
</comment>
<keyword evidence="8" id="KW-1015">Disulfide bond</keyword>
<dbReference type="GO" id="GO:0052693">
    <property type="term" value="F:epoxyqueuosine reductase activity"/>
    <property type="evidence" value="ECO:0007669"/>
    <property type="project" value="UniProtKB-EC"/>
</dbReference>
<name>A0A645A061_9ZZZZ</name>
<dbReference type="GO" id="GO:0051539">
    <property type="term" value="F:4 iron, 4 sulfur cluster binding"/>
    <property type="evidence" value="ECO:0007669"/>
    <property type="project" value="UniProtKB-KW"/>
</dbReference>
<dbReference type="EC" id="1.17.99.6" evidence="10"/>
<keyword evidence="5 10" id="KW-0560">Oxidoreductase</keyword>
<evidence type="ECO:0000256" key="1">
    <source>
        <dbReference type="ARBA" id="ARBA00022485"/>
    </source>
</evidence>
<evidence type="ECO:0000256" key="3">
    <source>
        <dbReference type="ARBA" id="ARBA00022723"/>
    </source>
</evidence>
<evidence type="ECO:0000256" key="5">
    <source>
        <dbReference type="ARBA" id="ARBA00023002"/>
    </source>
</evidence>
<reference evidence="10" key="1">
    <citation type="submission" date="2019-08" db="EMBL/GenBank/DDBJ databases">
        <authorList>
            <person name="Kucharzyk K."/>
            <person name="Murdoch R.W."/>
            <person name="Higgins S."/>
            <person name="Loffler F."/>
        </authorList>
    </citation>
    <scope>NUCLEOTIDE SEQUENCE</scope>
</reference>
<evidence type="ECO:0000313" key="10">
    <source>
        <dbReference type="EMBL" id="MPM46296.1"/>
    </source>
</evidence>
<organism evidence="10">
    <name type="scientific">bioreactor metagenome</name>
    <dbReference type="NCBI Taxonomy" id="1076179"/>
    <lineage>
        <taxon>unclassified sequences</taxon>
        <taxon>metagenomes</taxon>
        <taxon>ecological metagenomes</taxon>
    </lineage>
</organism>
<keyword evidence="2" id="KW-0819">tRNA processing</keyword>
<gene>
    <name evidence="10" type="primary">queH_7</name>
    <name evidence="10" type="ORF">SDC9_92994</name>
</gene>
<accession>A0A645A061</accession>
<dbReference type="PANTHER" id="PTHR36701">
    <property type="entry name" value="EPOXYQUEUOSINE REDUCTASE QUEH"/>
    <property type="match status" value="1"/>
</dbReference>
<dbReference type="PANTHER" id="PTHR36701:SF1">
    <property type="entry name" value="EPOXYQUEUOSINE REDUCTASE QUEH"/>
    <property type="match status" value="1"/>
</dbReference>
<keyword evidence="1" id="KW-0004">4Fe-4S</keyword>
<keyword evidence="6" id="KW-0408">Iron</keyword>
<dbReference type="GO" id="GO:0046872">
    <property type="term" value="F:metal ion binding"/>
    <property type="evidence" value="ECO:0007669"/>
    <property type="project" value="UniProtKB-KW"/>
</dbReference>
<dbReference type="Pfam" id="PF02677">
    <property type="entry name" value="QueH"/>
    <property type="match status" value="1"/>
</dbReference>
<protein>
    <submittedName>
        <fullName evidence="10">Epoxyqueuosine reductase QueH</fullName>
        <ecNumber evidence="10">1.17.99.6</ecNumber>
    </submittedName>
</protein>
<dbReference type="AlphaFoldDB" id="A0A645A061"/>
<dbReference type="EMBL" id="VSSQ01011219">
    <property type="protein sequence ID" value="MPM46296.1"/>
    <property type="molecule type" value="Genomic_DNA"/>
</dbReference>
<evidence type="ECO:0000256" key="2">
    <source>
        <dbReference type="ARBA" id="ARBA00022694"/>
    </source>
</evidence>